<comment type="caution">
    <text evidence="1">The sequence shown here is derived from an EMBL/GenBank/DDBJ whole genome shotgun (WGS) entry which is preliminary data.</text>
</comment>
<evidence type="ECO:0000313" key="2">
    <source>
        <dbReference type="Proteomes" id="UP000230729"/>
    </source>
</evidence>
<evidence type="ECO:0000313" key="1">
    <source>
        <dbReference type="EMBL" id="PIP34127.1"/>
    </source>
</evidence>
<accession>A0A2G9ZLT4</accession>
<proteinExistence type="predicted"/>
<dbReference type="Proteomes" id="UP000230729">
    <property type="component" value="Unassembled WGS sequence"/>
</dbReference>
<organism evidence="1 2">
    <name type="scientific">Candidatus Falkowbacteria bacterium CG23_combo_of_CG06-09_8_20_14_all_49_15</name>
    <dbReference type="NCBI Taxonomy" id="1974572"/>
    <lineage>
        <taxon>Bacteria</taxon>
        <taxon>Candidatus Falkowiibacteriota</taxon>
    </lineage>
</organism>
<dbReference type="AlphaFoldDB" id="A0A2G9ZLT4"/>
<dbReference type="EMBL" id="PCSD01000009">
    <property type="protein sequence ID" value="PIP34127.1"/>
    <property type="molecule type" value="Genomic_DNA"/>
</dbReference>
<gene>
    <name evidence="1" type="ORF">COX22_00600</name>
</gene>
<name>A0A2G9ZLT4_9BACT</name>
<protein>
    <submittedName>
        <fullName evidence="1">Uncharacterized protein</fullName>
    </submittedName>
</protein>
<reference evidence="1 2" key="1">
    <citation type="submission" date="2017-09" db="EMBL/GenBank/DDBJ databases">
        <title>Depth-based differentiation of microbial function through sediment-hosted aquifers and enrichment of novel symbionts in the deep terrestrial subsurface.</title>
        <authorList>
            <person name="Probst A.J."/>
            <person name="Ladd B."/>
            <person name="Jarett J.K."/>
            <person name="Geller-Mcgrath D.E."/>
            <person name="Sieber C.M."/>
            <person name="Emerson J.B."/>
            <person name="Anantharaman K."/>
            <person name="Thomas B.C."/>
            <person name="Malmstrom R."/>
            <person name="Stieglmeier M."/>
            <person name="Klingl A."/>
            <person name="Woyke T."/>
            <person name="Ryan C.M."/>
            <person name="Banfield J.F."/>
        </authorList>
    </citation>
    <scope>NUCLEOTIDE SEQUENCE [LARGE SCALE GENOMIC DNA]</scope>
    <source>
        <strain evidence="1">CG23_combo_of_CG06-09_8_20_14_all_49_15</strain>
    </source>
</reference>
<sequence>MSQSLYFDIAIRGLIFLKNYLKIKTNKEEKMKKRGILYKTICQERTHAFNDCGVGEGDDVPCAYVMGEDGGVALVASSENGKTNSWPDGEEVVYDSFISTDGQHRQLMARNVWLARELKHVHALVAWVKEWVDLDKVSYELDPSSLIKTFRSLNFGLQPESVSGPLDQQEVVVNNLELNQKSCLGRLALAAAVAEKHFPGIKVFGAEVWEDGLRNRLLAMLKVDPSLADDPSFWRELLLYEEPHAVLYFQGRQYAPLETVLHEPIRHPRVLIRPVWNLVASSWLVSRHWLEDEEMDKRKFLAAAEMVCPGTMLAAGALLPFLINLQEGKRQAIALAEWMAKRNPTARIWYALHLITGDDRYLGIIAENYGEKIFPYLEEYHEK</sequence>